<dbReference type="GO" id="GO:0003677">
    <property type="term" value="F:DNA binding"/>
    <property type="evidence" value="ECO:0007669"/>
    <property type="project" value="UniProtKB-KW"/>
</dbReference>
<evidence type="ECO:0000256" key="4">
    <source>
        <dbReference type="ARBA" id="ARBA00023163"/>
    </source>
</evidence>
<dbReference type="PRINTS" id="PR00038">
    <property type="entry name" value="HTHLUXR"/>
</dbReference>
<evidence type="ECO:0000256" key="6">
    <source>
        <dbReference type="SAM" id="MobiDB-lite"/>
    </source>
</evidence>
<dbReference type="RefSeq" id="WP_086516941.1">
    <property type="nucleotide sequence ID" value="NZ_MDJY01000029.1"/>
</dbReference>
<dbReference type="PROSITE" id="PS50043">
    <property type="entry name" value="HTH_LUXR_2"/>
    <property type="match status" value="1"/>
</dbReference>
<dbReference type="PANTHER" id="PTHR43214">
    <property type="entry name" value="TWO-COMPONENT RESPONSE REGULATOR"/>
    <property type="match status" value="1"/>
</dbReference>
<dbReference type="Pfam" id="PF00196">
    <property type="entry name" value="GerE"/>
    <property type="match status" value="1"/>
</dbReference>
<evidence type="ECO:0000256" key="3">
    <source>
        <dbReference type="ARBA" id="ARBA00023125"/>
    </source>
</evidence>
<dbReference type="SMART" id="SM00421">
    <property type="entry name" value="HTH_LUXR"/>
    <property type="match status" value="1"/>
</dbReference>
<name>A0A251YLR0_9MICO</name>
<feature type="compositionally biased region" description="Low complexity" evidence="6">
    <location>
        <begin position="76"/>
        <end position="97"/>
    </location>
</feature>
<dbReference type="GO" id="GO:0000160">
    <property type="term" value="P:phosphorelay signal transduction system"/>
    <property type="evidence" value="ECO:0007669"/>
    <property type="project" value="InterPro"/>
</dbReference>
<feature type="domain" description="Response regulatory" evidence="8">
    <location>
        <begin position="3"/>
        <end position="147"/>
    </location>
</feature>
<keyword evidence="2" id="KW-0805">Transcription regulation</keyword>
<dbReference type="InterPro" id="IPR011006">
    <property type="entry name" value="CheY-like_superfamily"/>
</dbReference>
<protein>
    <submittedName>
        <fullName evidence="9">Transcriptional regulatory protein LiaR</fullName>
    </submittedName>
</protein>
<evidence type="ECO:0000259" key="7">
    <source>
        <dbReference type="PROSITE" id="PS50043"/>
    </source>
</evidence>
<dbReference type="InterPro" id="IPR000792">
    <property type="entry name" value="Tscrpt_reg_LuxR_C"/>
</dbReference>
<evidence type="ECO:0000259" key="8">
    <source>
        <dbReference type="PROSITE" id="PS50110"/>
    </source>
</evidence>
<dbReference type="GO" id="GO:0006355">
    <property type="term" value="P:regulation of DNA-templated transcription"/>
    <property type="evidence" value="ECO:0007669"/>
    <property type="project" value="InterPro"/>
</dbReference>
<organism evidence="9 10">
    <name type="scientific">Clavibacter michiganensis</name>
    <dbReference type="NCBI Taxonomy" id="28447"/>
    <lineage>
        <taxon>Bacteria</taxon>
        <taxon>Bacillati</taxon>
        <taxon>Actinomycetota</taxon>
        <taxon>Actinomycetes</taxon>
        <taxon>Micrococcales</taxon>
        <taxon>Microbacteriaceae</taxon>
        <taxon>Clavibacter</taxon>
    </lineage>
</organism>
<dbReference type="SMART" id="SM00448">
    <property type="entry name" value="REC"/>
    <property type="match status" value="1"/>
</dbReference>
<feature type="region of interest" description="Disordered" evidence="6">
    <location>
        <begin position="76"/>
        <end position="102"/>
    </location>
</feature>
<keyword evidence="4" id="KW-0804">Transcription</keyword>
<dbReference type="InterPro" id="IPR058245">
    <property type="entry name" value="NreC/VraR/RcsB-like_REC"/>
</dbReference>
<dbReference type="SUPFAM" id="SSF46894">
    <property type="entry name" value="C-terminal effector domain of the bipartite response regulators"/>
    <property type="match status" value="1"/>
</dbReference>
<sequence length="242" mass="25278">MIRVVLVDDQSIVRAGFRVVLETAGGIEVVGEASGGREAVALVGRLAPDVVVMDVRMPGGDGIEATRAITGADADATATAPADPATDPATGPAAGSPPRDDRAPAVLVATTFDLDEYVFGALEAGARGFVLKDAEPEEFIQAVRALAAGQAALDGVTTRRVMAEFTRRRAASAVHPGADVLTPREQDIVRLLGDGLSNDEIGGRLVIETSTVKSHLTRIMTKLGTRDRLQTVVWGYRSGLLP</sequence>
<dbReference type="PROSITE" id="PS00622">
    <property type="entry name" value="HTH_LUXR_1"/>
    <property type="match status" value="1"/>
</dbReference>
<accession>A0A251YLR0</accession>
<evidence type="ECO:0000313" key="10">
    <source>
        <dbReference type="Proteomes" id="UP000195011"/>
    </source>
</evidence>
<dbReference type="InterPro" id="IPR001789">
    <property type="entry name" value="Sig_transdc_resp-reg_receiver"/>
</dbReference>
<dbReference type="EMBL" id="MDJY01000029">
    <property type="protein sequence ID" value="OUE25167.1"/>
    <property type="molecule type" value="Genomic_DNA"/>
</dbReference>
<dbReference type="CDD" id="cd06170">
    <property type="entry name" value="LuxR_C_like"/>
    <property type="match status" value="1"/>
</dbReference>
<evidence type="ECO:0000256" key="5">
    <source>
        <dbReference type="PROSITE-ProRule" id="PRU00169"/>
    </source>
</evidence>
<proteinExistence type="predicted"/>
<feature type="modified residue" description="4-aspartylphosphate" evidence="5">
    <location>
        <position position="54"/>
    </location>
</feature>
<evidence type="ECO:0000313" key="9">
    <source>
        <dbReference type="EMBL" id="OUE25167.1"/>
    </source>
</evidence>
<dbReference type="CDD" id="cd17535">
    <property type="entry name" value="REC_NarL-like"/>
    <property type="match status" value="1"/>
</dbReference>
<keyword evidence="3" id="KW-0238">DNA-binding</keyword>
<dbReference type="PROSITE" id="PS50110">
    <property type="entry name" value="RESPONSE_REGULATORY"/>
    <property type="match status" value="1"/>
</dbReference>
<dbReference type="SUPFAM" id="SSF52172">
    <property type="entry name" value="CheY-like"/>
    <property type="match status" value="1"/>
</dbReference>
<keyword evidence="1 5" id="KW-0597">Phosphoprotein</keyword>
<dbReference type="PANTHER" id="PTHR43214:SF24">
    <property type="entry name" value="TRANSCRIPTIONAL REGULATORY PROTEIN NARL-RELATED"/>
    <property type="match status" value="1"/>
</dbReference>
<feature type="domain" description="HTH luxR-type" evidence="7">
    <location>
        <begin position="174"/>
        <end position="239"/>
    </location>
</feature>
<dbReference type="InterPro" id="IPR039420">
    <property type="entry name" value="WalR-like"/>
</dbReference>
<evidence type="ECO:0000256" key="2">
    <source>
        <dbReference type="ARBA" id="ARBA00023015"/>
    </source>
</evidence>
<dbReference type="AlphaFoldDB" id="A0A251YLR0"/>
<evidence type="ECO:0000256" key="1">
    <source>
        <dbReference type="ARBA" id="ARBA00022553"/>
    </source>
</evidence>
<dbReference type="InterPro" id="IPR016032">
    <property type="entry name" value="Sig_transdc_resp-reg_C-effctor"/>
</dbReference>
<dbReference type="Gene3D" id="3.40.50.2300">
    <property type="match status" value="2"/>
</dbReference>
<dbReference type="Proteomes" id="UP000195011">
    <property type="component" value="Unassembled WGS sequence"/>
</dbReference>
<comment type="caution">
    <text evidence="9">The sequence shown here is derived from an EMBL/GenBank/DDBJ whole genome shotgun (WGS) entry which is preliminary data.</text>
</comment>
<reference evidence="9 10" key="1">
    <citation type="submission" date="2016-08" db="EMBL/GenBank/DDBJ databases">
        <title>Genome sequence of Clavibacter michiganensis spp strain CFBP8017.</title>
        <authorList>
            <person name="Thapa S.P."/>
            <person name="Coaker G."/>
            <person name="Jacques M.-A."/>
        </authorList>
    </citation>
    <scope>NUCLEOTIDE SEQUENCE [LARGE SCALE GENOMIC DNA]</scope>
    <source>
        <strain evidence="9">CFBP8017</strain>
    </source>
</reference>
<dbReference type="Pfam" id="PF00072">
    <property type="entry name" value="Response_reg"/>
    <property type="match status" value="1"/>
</dbReference>
<gene>
    <name evidence="9" type="primary">liaR_4</name>
    <name evidence="9" type="ORF">BFL36_05240</name>
</gene>